<gene>
    <name evidence="1" type="ORF">KH901_04010</name>
</gene>
<dbReference type="AlphaFoldDB" id="A0A943QYM1"/>
<evidence type="ECO:0000313" key="1">
    <source>
        <dbReference type="EMBL" id="MBS6097626.1"/>
    </source>
</evidence>
<dbReference type="RefSeq" id="WP_172798559.1">
    <property type="nucleotide sequence ID" value="NZ_JALDVO010000006.1"/>
</dbReference>
<evidence type="ECO:0000313" key="2">
    <source>
        <dbReference type="Proteomes" id="UP000703822"/>
    </source>
</evidence>
<comment type="caution">
    <text evidence="1">The sequence shown here is derived from an EMBL/GenBank/DDBJ whole genome shotgun (WGS) entry which is preliminary data.</text>
</comment>
<accession>A0A943QYM1</accession>
<sequence length="53" mass="6039">MSLAFLVYMEIFVLLFTGEKYWKKITEIVKAGENVAVLAVEHGYPIFATKEEA</sequence>
<protein>
    <submittedName>
        <fullName evidence="1">Uncharacterized protein</fullName>
    </submittedName>
</protein>
<dbReference type="EMBL" id="JAHAGS010000065">
    <property type="protein sequence ID" value="MBS6097626.1"/>
    <property type="molecule type" value="Genomic_DNA"/>
</dbReference>
<name>A0A943QYM1_STRVE</name>
<reference evidence="1" key="1">
    <citation type="submission" date="2021-05" db="EMBL/GenBank/DDBJ databases">
        <title>Infant gut strain persistence is associated with maternal origin, phylogeny, and functional potential including surface adhesion and iron acquisition.</title>
        <authorList>
            <person name="Lou Y.C."/>
        </authorList>
    </citation>
    <scope>NUCLEOTIDE SEQUENCE</scope>
    <source>
        <strain evidence="1">L3_122_031G1_dasL3_122_031G1_maxbin2.maxbin.025s ta_sub</strain>
    </source>
</reference>
<dbReference type="Proteomes" id="UP000703822">
    <property type="component" value="Unassembled WGS sequence"/>
</dbReference>
<organism evidence="1 2">
    <name type="scientific">Streptococcus vestibularis</name>
    <dbReference type="NCBI Taxonomy" id="1343"/>
    <lineage>
        <taxon>Bacteria</taxon>
        <taxon>Bacillati</taxon>
        <taxon>Bacillota</taxon>
        <taxon>Bacilli</taxon>
        <taxon>Lactobacillales</taxon>
        <taxon>Streptococcaceae</taxon>
        <taxon>Streptococcus</taxon>
    </lineage>
</organism>
<proteinExistence type="predicted"/>